<evidence type="ECO:0008006" key="5">
    <source>
        <dbReference type="Google" id="ProtNLM"/>
    </source>
</evidence>
<feature type="signal peptide" evidence="2">
    <location>
        <begin position="1"/>
        <end position="25"/>
    </location>
</feature>
<dbReference type="EMBL" id="CP042997">
    <property type="protein sequence ID" value="QEH34115.1"/>
    <property type="molecule type" value="Genomic_DNA"/>
</dbReference>
<reference evidence="3 4" key="1">
    <citation type="submission" date="2019-08" db="EMBL/GenBank/DDBJ databases">
        <title>Deep-cultivation of Planctomycetes and their phenomic and genomic characterization uncovers novel biology.</title>
        <authorList>
            <person name="Wiegand S."/>
            <person name="Jogler M."/>
            <person name="Boedeker C."/>
            <person name="Pinto D."/>
            <person name="Vollmers J."/>
            <person name="Rivas-Marin E."/>
            <person name="Kohn T."/>
            <person name="Peeters S.H."/>
            <person name="Heuer A."/>
            <person name="Rast P."/>
            <person name="Oberbeckmann S."/>
            <person name="Bunk B."/>
            <person name="Jeske O."/>
            <person name="Meyerdierks A."/>
            <person name="Storesund J.E."/>
            <person name="Kallscheuer N."/>
            <person name="Luecker S."/>
            <person name="Lage O.M."/>
            <person name="Pohl T."/>
            <person name="Merkel B.J."/>
            <person name="Hornburger P."/>
            <person name="Mueller R.-W."/>
            <person name="Bruemmer F."/>
            <person name="Labrenz M."/>
            <person name="Spormann A.M."/>
            <person name="Op den Camp H."/>
            <person name="Overmann J."/>
            <person name="Amann R."/>
            <person name="Jetten M.S.M."/>
            <person name="Mascher T."/>
            <person name="Medema M.H."/>
            <person name="Devos D.P."/>
            <person name="Kaster A.-K."/>
            <person name="Ovreas L."/>
            <person name="Rohde M."/>
            <person name="Galperin M.Y."/>
            <person name="Jogler C."/>
        </authorList>
    </citation>
    <scope>NUCLEOTIDE SEQUENCE [LARGE SCALE GENOMIC DNA]</scope>
    <source>
        <strain evidence="3 4">OJF2</strain>
    </source>
</reference>
<evidence type="ECO:0000256" key="1">
    <source>
        <dbReference type="SAM" id="MobiDB-lite"/>
    </source>
</evidence>
<dbReference type="OrthoDB" id="258772at2"/>
<evidence type="ECO:0000313" key="4">
    <source>
        <dbReference type="Proteomes" id="UP000324233"/>
    </source>
</evidence>
<evidence type="ECO:0000256" key="2">
    <source>
        <dbReference type="SAM" id="SignalP"/>
    </source>
</evidence>
<feature type="compositionally biased region" description="Low complexity" evidence="1">
    <location>
        <begin position="157"/>
        <end position="174"/>
    </location>
</feature>
<proteinExistence type="predicted"/>
<dbReference type="KEGG" id="agv:OJF2_26490"/>
<name>A0A5B9W277_9BACT</name>
<dbReference type="AlphaFoldDB" id="A0A5B9W277"/>
<gene>
    <name evidence="3" type="ORF">OJF2_26490</name>
</gene>
<organism evidence="3 4">
    <name type="scientific">Aquisphaera giovannonii</name>
    <dbReference type="NCBI Taxonomy" id="406548"/>
    <lineage>
        <taxon>Bacteria</taxon>
        <taxon>Pseudomonadati</taxon>
        <taxon>Planctomycetota</taxon>
        <taxon>Planctomycetia</taxon>
        <taxon>Isosphaerales</taxon>
        <taxon>Isosphaeraceae</taxon>
        <taxon>Aquisphaera</taxon>
    </lineage>
</organism>
<evidence type="ECO:0000313" key="3">
    <source>
        <dbReference type="EMBL" id="QEH34115.1"/>
    </source>
</evidence>
<protein>
    <recommendedName>
        <fullName evidence="5">LTXXQ motif protein</fullName>
    </recommendedName>
</protein>
<keyword evidence="2" id="KW-0732">Signal</keyword>
<feature type="region of interest" description="Disordered" evidence="1">
    <location>
        <begin position="153"/>
        <end position="174"/>
    </location>
</feature>
<dbReference type="RefSeq" id="WP_148594084.1">
    <property type="nucleotide sequence ID" value="NZ_CP042997.1"/>
</dbReference>
<accession>A0A5B9W277</accession>
<sequence length="174" mass="18712" precursor="true">MSRDRRIFGTAALLTGLLGASLATAEDVKPDDIASKMGGVVDSLGKKQTGDPVQGEQKAIVRDLDELIAQLEKQCQACKNGLKRNRPMMGMRDSTISRGTGGIGDLADPNDGGKGWGKLSDRERDRILQSMSEGFPPEYRTVLERYYRRLAEEKSAKTAGEGAKSKAAGEAAKP</sequence>
<dbReference type="Proteomes" id="UP000324233">
    <property type="component" value="Chromosome"/>
</dbReference>
<keyword evidence="4" id="KW-1185">Reference proteome</keyword>
<feature type="chain" id="PRO_5022806593" description="LTXXQ motif protein" evidence="2">
    <location>
        <begin position="26"/>
        <end position="174"/>
    </location>
</feature>
<feature type="region of interest" description="Disordered" evidence="1">
    <location>
        <begin position="97"/>
        <end position="117"/>
    </location>
</feature>